<dbReference type="Gene3D" id="2.60.40.10">
    <property type="entry name" value="Immunoglobulins"/>
    <property type="match status" value="1"/>
</dbReference>
<protein>
    <recommendedName>
        <fullName evidence="2">Fibronectin type-III domain-containing protein</fullName>
    </recommendedName>
</protein>
<feature type="non-terminal residue" evidence="1">
    <location>
        <position position="1"/>
    </location>
</feature>
<proteinExistence type="predicted"/>
<dbReference type="AlphaFoldDB" id="A0A1B6JVA2"/>
<gene>
    <name evidence="1" type="ORF">g.5917</name>
</gene>
<dbReference type="InterPro" id="IPR036116">
    <property type="entry name" value="FN3_sf"/>
</dbReference>
<dbReference type="InterPro" id="IPR013783">
    <property type="entry name" value="Ig-like_fold"/>
</dbReference>
<reference evidence="1" key="1">
    <citation type="submission" date="2015-11" db="EMBL/GenBank/DDBJ databases">
        <title>De novo transcriptome assembly of four potential Pierce s Disease insect vectors from Arizona vineyards.</title>
        <authorList>
            <person name="Tassone E.E."/>
        </authorList>
    </citation>
    <scope>NUCLEOTIDE SEQUENCE</scope>
</reference>
<accession>A0A1B6JVA2</accession>
<evidence type="ECO:0008006" key="2">
    <source>
        <dbReference type="Google" id="ProtNLM"/>
    </source>
</evidence>
<name>A0A1B6JVA2_9HEMI</name>
<sequence>VRWLQLPGHPTTVTRTFTTDGLRVSWKPPRYLPGHYTENVVSIFRIVEGKFGYYDIYNGPDTTVTLDRESILSALIPDNNGRPSLLLKIAVCNENGFGCHRQLTFKPTPEQAQAL</sequence>
<organism evidence="1">
    <name type="scientific">Homalodisca liturata</name>
    <dbReference type="NCBI Taxonomy" id="320908"/>
    <lineage>
        <taxon>Eukaryota</taxon>
        <taxon>Metazoa</taxon>
        <taxon>Ecdysozoa</taxon>
        <taxon>Arthropoda</taxon>
        <taxon>Hexapoda</taxon>
        <taxon>Insecta</taxon>
        <taxon>Pterygota</taxon>
        <taxon>Neoptera</taxon>
        <taxon>Paraneoptera</taxon>
        <taxon>Hemiptera</taxon>
        <taxon>Auchenorrhyncha</taxon>
        <taxon>Membracoidea</taxon>
        <taxon>Cicadellidae</taxon>
        <taxon>Cicadellinae</taxon>
        <taxon>Proconiini</taxon>
        <taxon>Homalodisca</taxon>
    </lineage>
</organism>
<dbReference type="EMBL" id="GECU01004614">
    <property type="protein sequence ID" value="JAT03093.1"/>
    <property type="molecule type" value="Transcribed_RNA"/>
</dbReference>
<evidence type="ECO:0000313" key="1">
    <source>
        <dbReference type="EMBL" id="JAT03093.1"/>
    </source>
</evidence>
<dbReference type="SUPFAM" id="SSF49265">
    <property type="entry name" value="Fibronectin type III"/>
    <property type="match status" value="1"/>
</dbReference>